<keyword evidence="3" id="KW-0472">Membrane</keyword>
<evidence type="ECO:0000256" key="3">
    <source>
        <dbReference type="SAM" id="Phobius"/>
    </source>
</evidence>
<dbReference type="InterPro" id="IPR013320">
    <property type="entry name" value="ConA-like_dom_sf"/>
</dbReference>
<dbReference type="InterPro" id="IPR001079">
    <property type="entry name" value="Galectin_CRD"/>
</dbReference>
<dbReference type="WBParaSite" id="EEL_0000758201-mRNA-1">
    <property type="protein sequence ID" value="EEL_0000758201-mRNA-1"/>
    <property type="gene ID" value="EEL_0000758201"/>
</dbReference>
<protein>
    <recommendedName>
        <fullName evidence="2">Galectin</fullName>
    </recommendedName>
</protein>
<feature type="domain" description="Galectin" evidence="4">
    <location>
        <begin position="25"/>
        <end position="156"/>
    </location>
</feature>
<dbReference type="Pfam" id="PF00337">
    <property type="entry name" value="Gal-bind_lectin"/>
    <property type="match status" value="2"/>
</dbReference>
<evidence type="ECO:0000313" key="5">
    <source>
        <dbReference type="Proteomes" id="UP000050640"/>
    </source>
</evidence>
<feature type="transmembrane region" description="Helical" evidence="3">
    <location>
        <begin position="6"/>
        <end position="23"/>
    </location>
</feature>
<keyword evidence="3" id="KW-1133">Transmembrane helix</keyword>
<dbReference type="GO" id="GO:0016936">
    <property type="term" value="F:galactoside binding"/>
    <property type="evidence" value="ECO:0007669"/>
    <property type="project" value="TreeGrafter"/>
</dbReference>
<dbReference type="PANTHER" id="PTHR11346">
    <property type="entry name" value="GALECTIN"/>
    <property type="match status" value="1"/>
</dbReference>
<feature type="domain" description="Galectin" evidence="4">
    <location>
        <begin position="165"/>
        <end position="292"/>
    </location>
</feature>
<dbReference type="SMART" id="SM00908">
    <property type="entry name" value="Gal-bind_lectin"/>
    <property type="match status" value="2"/>
</dbReference>
<dbReference type="GO" id="GO:0030246">
    <property type="term" value="F:carbohydrate binding"/>
    <property type="evidence" value="ECO:0007669"/>
    <property type="project" value="UniProtKB-UniRule"/>
</dbReference>
<dbReference type="PROSITE" id="PS51304">
    <property type="entry name" value="GALECTIN"/>
    <property type="match status" value="2"/>
</dbReference>
<keyword evidence="3" id="KW-0812">Transmembrane</keyword>
<reference evidence="6" key="1">
    <citation type="submission" date="2016-04" db="UniProtKB">
        <authorList>
            <consortium name="WormBaseParasite"/>
        </authorList>
    </citation>
    <scope>IDENTIFICATION</scope>
</reference>
<dbReference type="SMART" id="SM00276">
    <property type="entry name" value="GLECT"/>
    <property type="match status" value="2"/>
</dbReference>
<evidence type="ECO:0000256" key="2">
    <source>
        <dbReference type="RuleBase" id="RU102079"/>
    </source>
</evidence>
<proteinExistence type="predicted"/>
<accession>A0A158Q8H4</accession>
<dbReference type="InterPro" id="IPR044156">
    <property type="entry name" value="Galectin-like"/>
</dbReference>
<dbReference type="Gene3D" id="2.60.120.200">
    <property type="match status" value="2"/>
</dbReference>
<dbReference type="PANTHER" id="PTHR11346:SF93">
    <property type="entry name" value="GALECTIN DOMAIN-CONTAINING PROTEIN"/>
    <property type="match status" value="1"/>
</dbReference>
<dbReference type="Proteomes" id="UP000050640">
    <property type="component" value="Unplaced"/>
</dbReference>
<organism evidence="5 6">
    <name type="scientific">Elaeophora elaphi</name>
    <dbReference type="NCBI Taxonomy" id="1147741"/>
    <lineage>
        <taxon>Eukaryota</taxon>
        <taxon>Metazoa</taxon>
        <taxon>Ecdysozoa</taxon>
        <taxon>Nematoda</taxon>
        <taxon>Chromadorea</taxon>
        <taxon>Rhabditida</taxon>
        <taxon>Spirurina</taxon>
        <taxon>Spiruromorpha</taxon>
        <taxon>Filarioidea</taxon>
        <taxon>Onchocercidae</taxon>
        <taxon>Elaeophora</taxon>
    </lineage>
</organism>
<keyword evidence="1 2" id="KW-0430">Lectin</keyword>
<evidence type="ECO:0000259" key="4">
    <source>
        <dbReference type="PROSITE" id="PS51304"/>
    </source>
</evidence>
<dbReference type="AlphaFoldDB" id="A0A158Q8H4"/>
<evidence type="ECO:0000256" key="1">
    <source>
        <dbReference type="ARBA" id="ARBA00022734"/>
    </source>
</evidence>
<dbReference type="STRING" id="1147741.A0A158Q8H4"/>
<keyword evidence="5" id="KW-1185">Reference proteome</keyword>
<evidence type="ECO:0000313" key="6">
    <source>
        <dbReference type="WBParaSite" id="EEL_0000758201-mRNA-1"/>
    </source>
</evidence>
<dbReference type="SUPFAM" id="SSF49899">
    <property type="entry name" value="Concanavalin A-like lectins/glucanases"/>
    <property type="match status" value="2"/>
</dbReference>
<sequence length="292" mass="33742">MVKRRYFTNFFVLYLYFFFFQKLPYRSKLTERIAPGQTLIVKGKTLDDAKKFDVGLHRDNPNYSGGDIPLHISICFDKGKITFNTFSNNNWGKKEKQKLPFKKGNAFDLRIRAHDSKFVIYCDGKEAKTFDYRVPLQWVTHVSIDGDTVIDHVQWGGKYYPVPYESGIVDGGLLSGKSLYITGMPDKRCKRFNINLLKQNGDIVLHFNPRFDEKVVVRNALIGGAWGKEEREGKLPFEKDKIFDLQLYNEDYAIQIFVNGERFTTFAHRSEPNDIVGIQIQGDVEISGIQIQ</sequence>
<dbReference type="CDD" id="cd00070">
    <property type="entry name" value="GLECT"/>
    <property type="match status" value="2"/>
</dbReference>
<dbReference type="FunFam" id="2.60.120.200:FF:000276">
    <property type="entry name" value="Galectin"/>
    <property type="match status" value="1"/>
</dbReference>
<name>A0A158Q8H4_9BILA</name>